<dbReference type="Gene3D" id="3.40.50.720">
    <property type="entry name" value="NAD(P)-binding Rossmann-like Domain"/>
    <property type="match status" value="1"/>
</dbReference>
<comment type="caution">
    <text evidence="4">The sequence shown here is derived from an EMBL/GenBank/DDBJ whole genome shotgun (WGS) entry which is preliminary data.</text>
</comment>
<keyword evidence="5" id="KW-1185">Reference proteome</keyword>
<evidence type="ECO:0000313" key="5">
    <source>
        <dbReference type="Proteomes" id="UP001230005"/>
    </source>
</evidence>
<accession>A0ABT9ZQS8</accession>
<sequence length="370" mass="40199">MSIVKAGIVGCGNISSIYFQNCTTFDHLAIVACADLDLRRAQTQGNKYNIPKACTVDELLQDQEIDLVINLTIPKAHAEVCLKALEAGKHVYTEKPLVVTMEEGQQILEKAKEKGLLVGSAPDTFLGAGIQTAIQVIEKGEIGTPIGASAFMIGRGHEHWHPDPAFYYDVGGGPMFDMGPYYLTALTALLGPMIRLSGSTRISYPERTILSQPKAGTKLEVKTPTHISGVIDFASGAIGTITTSFDAFGRSSLPPIEIYGSEGTLLVPDPNTFHGPVKIRKRDEHEFVEVPLTHHYDENSRGIGVAEMAEAIIYGEKHRASGEMGYHVLEAMHGFHIASSTGSHYQMKSTCHKPDPLPAGHRFPHVETKI</sequence>
<dbReference type="Pfam" id="PF22725">
    <property type="entry name" value="GFO_IDH_MocA_C3"/>
    <property type="match status" value="1"/>
</dbReference>
<dbReference type="EMBL" id="JAUSUG010000002">
    <property type="protein sequence ID" value="MDQ0253209.1"/>
    <property type="molecule type" value="Genomic_DNA"/>
</dbReference>
<keyword evidence="1" id="KW-0560">Oxidoreductase</keyword>
<gene>
    <name evidence="4" type="ORF">J2S74_000581</name>
</gene>
<dbReference type="SUPFAM" id="SSF55347">
    <property type="entry name" value="Glyceraldehyde-3-phosphate dehydrogenase-like, C-terminal domain"/>
    <property type="match status" value="1"/>
</dbReference>
<dbReference type="PANTHER" id="PTHR43818">
    <property type="entry name" value="BCDNA.GH03377"/>
    <property type="match status" value="1"/>
</dbReference>
<dbReference type="SUPFAM" id="SSF51735">
    <property type="entry name" value="NAD(P)-binding Rossmann-fold domains"/>
    <property type="match status" value="1"/>
</dbReference>
<feature type="domain" description="Gfo/Idh/MocA-like oxidoreductase N-terminal" evidence="2">
    <location>
        <begin position="5"/>
        <end position="118"/>
    </location>
</feature>
<dbReference type="Gene3D" id="3.30.360.10">
    <property type="entry name" value="Dihydrodipicolinate Reductase, domain 2"/>
    <property type="match status" value="1"/>
</dbReference>
<dbReference type="PANTHER" id="PTHR43818:SF11">
    <property type="entry name" value="BCDNA.GH03377"/>
    <property type="match status" value="1"/>
</dbReference>
<proteinExistence type="predicted"/>
<protein>
    <submittedName>
        <fullName evidence="4">Dehydrogenase</fullName>
    </submittedName>
</protein>
<evidence type="ECO:0000259" key="2">
    <source>
        <dbReference type="Pfam" id="PF01408"/>
    </source>
</evidence>
<organism evidence="4 5">
    <name type="scientific">Evansella vedderi</name>
    <dbReference type="NCBI Taxonomy" id="38282"/>
    <lineage>
        <taxon>Bacteria</taxon>
        <taxon>Bacillati</taxon>
        <taxon>Bacillota</taxon>
        <taxon>Bacilli</taxon>
        <taxon>Bacillales</taxon>
        <taxon>Bacillaceae</taxon>
        <taxon>Evansella</taxon>
    </lineage>
</organism>
<dbReference type="InterPro" id="IPR000683">
    <property type="entry name" value="Gfo/Idh/MocA-like_OxRdtase_N"/>
</dbReference>
<dbReference type="Pfam" id="PF01408">
    <property type="entry name" value="GFO_IDH_MocA"/>
    <property type="match status" value="1"/>
</dbReference>
<dbReference type="InterPro" id="IPR050463">
    <property type="entry name" value="Gfo/Idh/MocA_oxidrdct_glycsds"/>
</dbReference>
<reference evidence="4 5" key="1">
    <citation type="submission" date="2023-07" db="EMBL/GenBank/DDBJ databases">
        <title>Genomic Encyclopedia of Type Strains, Phase IV (KMG-IV): sequencing the most valuable type-strain genomes for metagenomic binning, comparative biology and taxonomic classification.</title>
        <authorList>
            <person name="Goeker M."/>
        </authorList>
    </citation>
    <scope>NUCLEOTIDE SEQUENCE [LARGE SCALE GENOMIC DNA]</scope>
    <source>
        <strain evidence="4 5">DSM 9768</strain>
    </source>
</reference>
<feature type="domain" description="GFO/IDH/MocA-like oxidoreductase" evidence="3">
    <location>
        <begin position="130"/>
        <end position="265"/>
    </location>
</feature>
<name>A0ABT9ZQS8_9BACI</name>
<evidence type="ECO:0000256" key="1">
    <source>
        <dbReference type="ARBA" id="ARBA00023002"/>
    </source>
</evidence>
<dbReference type="RefSeq" id="WP_307321560.1">
    <property type="nucleotide sequence ID" value="NZ_JAUSUG010000002.1"/>
</dbReference>
<evidence type="ECO:0000259" key="3">
    <source>
        <dbReference type="Pfam" id="PF22725"/>
    </source>
</evidence>
<dbReference type="InterPro" id="IPR036291">
    <property type="entry name" value="NAD(P)-bd_dom_sf"/>
</dbReference>
<dbReference type="InterPro" id="IPR055170">
    <property type="entry name" value="GFO_IDH_MocA-like_dom"/>
</dbReference>
<evidence type="ECO:0000313" key="4">
    <source>
        <dbReference type="EMBL" id="MDQ0253209.1"/>
    </source>
</evidence>
<dbReference type="Proteomes" id="UP001230005">
    <property type="component" value="Unassembled WGS sequence"/>
</dbReference>